<name>A0A3Q1HYZ7_ANATE</name>
<dbReference type="GeneID" id="113169916"/>
<feature type="region of interest" description="Disordered" evidence="1">
    <location>
        <begin position="357"/>
        <end position="394"/>
    </location>
</feature>
<sequence length="691" mass="76203">MKSSIPVFTRQNPFQSVSRGGKTHYHPSGSQCLTKKKKKTALSPERLNQRSTPQTHTLSSESQLPLERRDNRCATKDGQPVYAESWPSTDCGSSPASSVTSSDTETPKQSTRAGKSKVSFDMEDQEDSVLAKYIERFRHGRPQSREERQLMTSAIGEEELPFWWMSPSSLPSSSTPTKTTDKDVIHPLNDDHAHDVFSAAVQRQSDRPLSPCRGSLSVFLDTSQAEFEDTEILHLQEKASRLLLKGECTLSDGSIPVSSEGLGFSDFSSPVSVDEPVQRPLIPSLLTTTVKVSSDSQKSVIPSLVTPTRPEEDILFQWRLRRKMEQAREWPQSIRHSSLQGSTLSWQAPSLSYPTASRQVYKQQQSTQPPEFSQKATHNTEAKEAHGACPVTSSPPPFHSVVVSGSSISQTQAIAHVPAHMHLLCDVLPCPVKSTHASAQQSISLTSNESQAKVVHKKTKVPGNTNEEPSFKHASSSPPVSSGTVEEEKPSHHKKQERTRKEKAQTEELEKIEKKTGASTRKQKKLTRYSADGELSDGHSSTNSCSHQRLPKKVKPSRGHRPQQGAQESPSESYTCDHAPPPSPVHSALGQVVSEVLFPTVDSSPAQKTSVSLVSPHSTAPAPHSTVPPCSAQNSVEVISQLLQEAEDSDEKEFEEDHLLQVLRKQRKWVKEQISEVDSMLNEFLGEKQVT</sequence>
<dbReference type="OMA" id="SPPGFFW"/>
<accession>A0A3Q1HYZ7</accession>
<feature type="region of interest" description="Disordered" evidence="1">
    <location>
        <begin position="1"/>
        <end position="123"/>
    </location>
</feature>
<feature type="compositionally biased region" description="Basic and acidic residues" evidence="1">
    <location>
        <begin position="499"/>
        <end position="516"/>
    </location>
</feature>
<keyword evidence="3" id="KW-1185">Reference proteome</keyword>
<feature type="compositionally biased region" description="Polar residues" evidence="1">
    <location>
        <begin position="9"/>
        <end position="18"/>
    </location>
</feature>
<organism evidence="2 3">
    <name type="scientific">Anabas testudineus</name>
    <name type="common">Climbing perch</name>
    <name type="synonym">Anthias testudineus</name>
    <dbReference type="NCBI Taxonomy" id="64144"/>
    <lineage>
        <taxon>Eukaryota</taxon>
        <taxon>Metazoa</taxon>
        <taxon>Chordata</taxon>
        <taxon>Craniata</taxon>
        <taxon>Vertebrata</taxon>
        <taxon>Euteleostomi</taxon>
        <taxon>Actinopterygii</taxon>
        <taxon>Neopterygii</taxon>
        <taxon>Teleostei</taxon>
        <taxon>Neoteleostei</taxon>
        <taxon>Acanthomorphata</taxon>
        <taxon>Anabantaria</taxon>
        <taxon>Anabantiformes</taxon>
        <taxon>Anabantoidei</taxon>
        <taxon>Anabantidae</taxon>
        <taxon>Anabas</taxon>
    </lineage>
</organism>
<dbReference type="GeneTree" id="ENSGT00390000001986"/>
<feature type="compositionally biased region" description="Polar residues" evidence="1">
    <location>
        <begin position="603"/>
        <end position="618"/>
    </location>
</feature>
<dbReference type="STRING" id="64144.ENSATEP00000013030"/>
<feature type="compositionally biased region" description="Low complexity" evidence="1">
    <location>
        <begin position="93"/>
        <end position="102"/>
    </location>
</feature>
<dbReference type="OrthoDB" id="10043502at2759"/>
<dbReference type="PANTHER" id="PTHR22045">
    <property type="entry name" value="PROLINE AND SERINE-RICH PROTEIN 3"/>
    <property type="match status" value="1"/>
</dbReference>
<dbReference type="InParanoid" id="A0A3Q1HYZ7"/>
<dbReference type="FunCoup" id="A0A3Q1HYZ7">
    <property type="interactions" value="170"/>
</dbReference>
<feature type="region of interest" description="Disordered" evidence="1">
    <location>
        <begin position="441"/>
        <end position="588"/>
    </location>
</feature>
<feature type="compositionally biased region" description="Polar residues" evidence="1">
    <location>
        <begin position="441"/>
        <end position="451"/>
    </location>
</feature>
<feature type="compositionally biased region" description="Polar residues" evidence="1">
    <location>
        <begin position="462"/>
        <end position="484"/>
    </location>
</feature>
<dbReference type="InterPro" id="IPR037646">
    <property type="entry name" value="PROSER3"/>
</dbReference>
<dbReference type="Proteomes" id="UP000265040">
    <property type="component" value="Chromosome 16"/>
</dbReference>
<feature type="compositionally biased region" description="Basic and acidic residues" evidence="1">
    <location>
        <begin position="66"/>
        <end position="75"/>
    </location>
</feature>
<dbReference type="RefSeq" id="XP_026227495.1">
    <property type="nucleotide sequence ID" value="XM_026371710.1"/>
</dbReference>
<feature type="compositionally biased region" description="Polar residues" evidence="1">
    <location>
        <begin position="357"/>
        <end position="377"/>
    </location>
</feature>
<gene>
    <name evidence="2" type="primary">PROSER3</name>
</gene>
<evidence type="ECO:0008006" key="4">
    <source>
        <dbReference type="Google" id="ProtNLM"/>
    </source>
</evidence>
<dbReference type="Ensembl" id="ENSATET00000013246.3">
    <property type="protein sequence ID" value="ENSATEP00000013030.1"/>
    <property type="gene ID" value="ENSATEG00000009126.3"/>
</dbReference>
<protein>
    <recommendedName>
        <fullName evidence="4">Proline and serine rich 3</fullName>
    </recommendedName>
</protein>
<feature type="compositionally biased region" description="Polar residues" evidence="1">
    <location>
        <begin position="538"/>
        <end position="547"/>
    </location>
</feature>
<feature type="compositionally biased region" description="Polar residues" evidence="1">
    <location>
        <begin position="49"/>
        <end position="63"/>
    </location>
</feature>
<evidence type="ECO:0000313" key="2">
    <source>
        <dbReference type="Ensembl" id="ENSATEP00000013030.1"/>
    </source>
</evidence>
<reference evidence="2" key="1">
    <citation type="submission" date="2021-04" db="EMBL/GenBank/DDBJ databases">
        <authorList>
            <consortium name="Wellcome Sanger Institute Data Sharing"/>
        </authorList>
    </citation>
    <scope>NUCLEOTIDE SEQUENCE [LARGE SCALE GENOMIC DNA]</scope>
</reference>
<feature type="compositionally biased region" description="Polar residues" evidence="1">
    <location>
        <begin position="103"/>
        <end position="113"/>
    </location>
</feature>
<dbReference type="PANTHER" id="PTHR22045:SF6">
    <property type="entry name" value="PROLINE AND SERINE-RICH PROTEIN 3"/>
    <property type="match status" value="1"/>
</dbReference>
<reference evidence="2" key="2">
    <citation type="submission" date="2025-08" db="UniProtKB">
        <authorList>
            <consortium name="Ensembl"/>
        </authorList>
    </citation>
    <scope>IDENTIFICATION</scope>
</reference>
<dbReference type="AlphaFoldDB" id="A0A3Q1HYZ7"/>
<evidence type="ECO:0000313" key="3">
    <source>
        <dbReference type="Proteomes" id="UP000265040"/>
    </source>
</evidence>
<evidence type="ECO:0000256" key="1">
    <source>
        <dbReference type="SAM" id="MobiDB-lite"/>
    </source>
</evidence>
<feature type="compositionally biased region" description="Polar residues" evidence="1">
    <location>
        <begin position="564"/>
        <end position="574"/>
    </location>
</feature>
<proteinExistence type="predicted"/>
<feature type="region of interest" description="Disordered" evidence="1">
    <location>
        <begin position="603"/>
        <end position="632"/>
    </location>
</feature>
<feature type="compositionally biased region" description="Basic residues" evidence="1">
    <location>
        <begin position="549"/>
        <end position="561"/>
    </location>
</feature>
<reference evidence="2" key="3">
    <citation type="submission" date="2025-09" db="UniProtKB">
        <authorList>
            <consortium name="Ensembl"/>
        </authorList>
    </citation>
    <scope>IDENTIFICATION</scope>
</reference>